<dbReference type="PANTHER" id="PTHR37079">
    <property type="entry name" value="SERINE/THREONINE-PROTEIN KINASE ATM"/>
    <property type="match status" value="1"/>
</dbReference>
<proteinExistence type="predicted"/>
<dbReference type="Proteomes" id="UP000009183">
    <property type="component" value="Chromosome 17"/>
</dbReference>
<dbReference type="Pfam" id="PF25360">
    <property type="entry name" value="TPR_ATM"/>
    <property type="match status" value="1"/>
</dbReference>
<dbReference type="STRING" id="29760.F6GSQ7"/>
<keyword evidence="1" id="KW-0732">Signal</keyword>
<evidence type="ECO:0000313" key="3">
    <source>
        <dbReference type="Proteomes" id="UP000009183"/>
    </source>
</evidence>
<dbReference type="InterPro" id="IPR057445">
    <property type="entry name" value="ATM_TPR"/>
</dbReference>
<protein>
    <recommendedName>
        <fullName evidence="4">Serine/threonine-protein kinase ATM</fullName>
    </recommendedName>
</protein>
<dbReference type="InterPro" id="IPR038980">
    <property type="entry name" value="ATM_plant"/>
</dbReference>
<evidence type="ECO:0008006" key="4">
    <source>
        <dbReference type="Google" id="ProtNLM"/>
    </source>
</evidence>
<accession>F6GSQ7</accession>
<keyword evidence="3" id="KW-1185">Reference proteome</keyword>
<dbReference type="EMBL" id="FN594950">
    <property type="protein sequence ID" value="CCB42980.1"/>
    <property type="molecule type" value="Genomic_DNA"/>
</dbReference>
<dbReference type="GO" id="GO:0006974">
    <property type="term" value="P:DNA damage response"/>
    <property type="evidence" value="ECO:0007669"/>
    <property type="project" value="InterPro"/>
</dbReference>
<sequence>MGLLNAVFMMCTVSALDPCQRELVLAALDNLSRKLQYTTRSKYLEELIGSILFCWVTCGVSLVALVEIRDHFVPSVEPTYFMQYCCHWLLPALLLHGDTSNLKWVASVAGLPLAVLVKNHFVPIFSVCMALHCSKKSGWEKGAVVLQSSILHVAEISEDERDKLIKKYMVSIVSNILSLASCASEPALPFFSRDTIVLAIRNVVDGFLEMEDCPTSVGVVDKINIFRSDRVFMFIVEMHYKVTAAVHHRHKCHRLADIEVLIDVLGHRAAVSSTSNYLFNLVGQFFGFNALQDQCSRIISMLLESFKSNPSKEIIGVPGEQLQFLVSKLVACCIPSETNAELSGTRSSQVLSLLHQLTIGADPSLYDYIRELEPFPEIDIFDEIREFHQELCRAYSPKDHFLKVDCLQHLNNLHHCQNMAFSPNQFLFFMECSLSVCEEIFLPSTKITFVESSSTSQEITFHMCGSDDANSVRALVSDFISRV</sequence>
<dbReference type="HOGENOM" id="CLU_565523_0_0_1"/>
<organism evidence="2 3">
    <name type="scientific">Vitis vinifera</name>
    <name type="common">Grape</name>
    <dbReference type="NCBI Taxonomy" id="29760"/>
    <lineage>
        <taxon>Eukaryota</taxon>
        <taxon>Viridiplantae</taxon>
        <taxon>Streptophyta</taxon>
        <taxon>Embryophyta</taxon>
        <taxon>Tracheophyta</taxon>
        <taxon>Spermatophyta</taxon>
        <taxon>Magnoliopsida</taxon>
        <taxon>eudicotyledons</taxon>
        <taxon>Gunneridae</taxon>
        <taxon>Pentapetalae</taxon>
        <taxon>rosids</taxon>
        <taxon>Vitales</taxon>
        <taxon>Vitaceae</taxon>
        <taxon>Viteae</taxon>
        <taxon>Vitis</taxon>
    </lineage>
</organism>
<dbReference type="InParanoid" id="F6GSQ7"/>
<dbReference type="eggNOG" id="KOG0892">
    <property type="taxonomic scope" value="Eukaryota"/>
</dbReference>
<dbReference type="PaxDb" id="29760-VIT_17s0000g08350.t01"/>
<evidence type="ECO:0000256" key="1">
    <source>
        <dbReference type="SAM" id="SignalP"/>
    </source>
</evidence>
<name>F6GSQ7_VITVI</name>
<gene>
    <name evidence="2" type="ordered locus">VIT_17s0000g08350</name>
</gene>
<dbReference type="GO" id="GO:0004674">
    <property type="term" value="F:protein serine/threonine kinase activity"/>
    <property type="evidence" value="ECO:0007669"/>
    <property type="project" value="InterPro"/>
</dbReference>
<dbReference type="AlphaFoldDB" id="F6GSQ7"/>
<feature type="signal peptide" evidence="1">
    <location>
        <begin position="1"/>
        <end position="15"/>
    </location>
</feature>
<reference evidence="3" key="1">
    <citation type="journal article" date="2007" name="Nature">
        <title>The grapevine genome sequence suggests ancestral hexaploidization in major angiosperm phyla.</title>
        <authorList>
            <consortium name="The French-Italian Public Consortium for Grapevine Genome Characterization."/>
            <person name="Jaillon O."/>
            <person name="Aury J.-M."/>
            <person name="Noel B."/>
            <person name="Policriti A."/>
            <person name="Clepet C."/>
            <person name="Casagrande A."/>
            <person name="Choisne N."/>
            <person name="Aubourg S."/>
            <person name="Vitulo N."/>
            <person name="Jubin C."/>
            <person name="Vezzi A."/>
            <person name="Legeai F."/>
            <person name="Hugueney P."/>
            <person name="Dasilva C."/>
            <person name="Horner D."/>
            <person name="Mica E."/>
            <person name="Jublot D."/>
            <person name="Poulain J."/>
            <person name="Bruyere C."/>
            <person name="Billault A."/>
            <person name="Segurens B."/>
            <person name="Gouyvenoux M."/>
            <person name="Ugarte E."/>
            <person name="Cattonaro F."/>
            <person name="Anthouard V."/>
            <person name="Vico V."/>
            <person name="Del Fabbro C."/>
            <person name="Alaux M."/>
            <person name="Di Gaspero G."/>
            <person name="Dumas V."/>
            <person name="Felice N."/>
            <person name="Paillard S."/>
            <person name="Juman I."/>
            <person name="Moroldo M."/>
            <person name="Scalabrin S."/>
            <person name="Canaguier A."/>
            <person name="Le Clainche I."/>
            <person name="Malacrida G."/>
            <person name="Durand E."/>
            <person name="Pesole G."/>
            <person name="Laucou V."/>
            <person name="Chatelet P."/>
            <person name="Merdinoglu D."/>
            <person name="Delledonne M."/>
            <person name="Pezzotti M."/>
            <person name="Lecharny A."/>
            <person name="Scarpelli C."/>
            <person name="Artiguenave F."/>
            <person name="Pe M.E."/>
            <person name="Valle G."/>
            <person name="Morgante M."/>
            <person name="Caboche M."/>
            <person name="Adam-Blondon A.-F."/>
            <person name="Weissenbach J."/>
            <person name="Quetier F."/>
            <person name="Wincker P."/>
        </authorList>
    </citation>
    <scope>NUCLEOTIDE SEQUENCE [LARGE SCALE GENOMIC DNA]</scope>
    <source>
        <strain evidence="3">cv. Pinot noir / PN40024</strain>
    </source>
</reference>
<dbReference type="ExpressionAtlas" id="F6GSQ7">
    <property type="expression patterns" value="baseline and differential"/>
</dbReference>
<dbReference type="PANTHER" id="PTHR37079:SF4">
    <property type="entry name" value="SERINE_THREONINE-PROTEIN KINASE ATM"/>
    <property type="match status" value="1"/>
</dbReference>
<evidence type="ECO:0000313" key="2">
    <source>
        <dbReference type="EMBL" id="CCB42980.1"/>
    </source>
</evidence>
<feature type="chain" id="PRO_5012903856" description="Serine/threonine-protein kinase ATM" evidence="1">
    <location>
        <begin position="16"/>
        <end position="483"/>
    </location>
</feature>